<gene>
    <name evidence="1" type="ORF">ACOLOM_LOCUS3098</name>
</gene>
<accession>A0ACA9L597</accession>
<feature type="non-terminal residue" evidence="1">
    <location>
        <position position="70"/>
    </location>
</feature>
<evidence type="ECO:0000313" key="1">
    <source>
        <dbReference type="EMBL" id="CAG8508103.1"/>
    </source>
</evidence>
<keyword evidence="2" id="KW-1185">Reference proteome</keyword>
<organism evidence="1 2">
    <name type="scientific">Acaulospora colombiana</name>
    <dbReference type="NCBI Taxonomy" id="27376"/>
    <lineage>
        <taxon>Eukaryota</taxon>
        <taxon>Fungi</taxon>
        <taxon>Fungi incertae sedis</taxon>
        <taxon>Mucoromycota</taxon>
        <taxon>Glomeromycotina</taxon>
        <taxon>Glomeromycetes</taxon>
        <taxon>Diversisporales</taxon>
        <taxon>Acaulosporaceae</taxon>
        <taxon>Acaulospora</taxon>
    </lineage>
</organism>
<protein>
    <submittedName>
        <fullName evidence="1">6710_t:CDS:1</fullName>
    </submittedName>
</protein>
<dbReference type="EMBL" id="CAJVPT010004419">
    <property type="protein sequence ID" value="CAG8508103.1"/>
    <property type="molecule type" value="Genomic_DNA"/>
</dbReference>
<proteinExistence type="predicted"/>
<comment type="caution">
    <text evidence="1">The sequence shown here is derived from an EMBL/GenBank/DDBJ whole genome shotgun (WGS) entry which is preliminary data.</text>
</comment>
<reference evidence="1" key="1">
    <citation type="submission" date="2021-06" db="EMBL/GenBank/DDBJ databases">
        <authorList>
            <person name="Kallberg Y."/>
            <person name="Tangrot J."/>
            <person name="Rosling A."/>
        </authorList>
    </citation>
    <scope>NUCLEOTIDE SEQUENCE</scope>
    <source>
        <strain evidence="1">CL356</strain>
    </source>
</reference>
<evidence type="ECO:0000313" key="2">
    <source>
        <dbReference type="Proteomes" id="UP000789525"/>
    </source>
</evidence>
<sequence>MNTATQKHNKLPENFIQNSCTFPIKQTDATVEKIAKVYRKGHGTTHLKTSFRFTYSITDTPSPPEHINRG</sequence>
<name>A0ACA9L597_9GLOM</name>
<dbReference type="Proteomes" id="UP000789525">
    <property type="component" value="Unassembled WGS sequence"/>
</dbReference>